<dbReference type="EMBL" id="PVGH01000083">
    <property type="protein sequence ID" value="PRF57543.1"/>
    <property type="molecule type" value="Genomic_DNA"/>
</dbReference>
<dbReference type="InterPro" id="IPR021733">
    <property type="entry name" value="DUF3304"/>
</dbReference>
<dbReference type="Proteomes" id="UP000238982">
    <property type="component" value="Unassembled WGS sequence"/>
</dbReference>
<evidence type="ECO:0000313" key="2">
    <source>
        <dbReference type="Proteomes" id="UP000238982"/>
    </source>
</evidence>
<protein>
    <submittedName>
        <fullName evidence="1">DUF3304 domain-containing protein</fullName>
    </submittedName>
</protein>
<dbReference type="AlphaFoldDB" id="A0A2S9MGN7"/>
<dbReference type="RefSeq" id="WP_105771497.1">
    <property type="nucleotide sequence ID" value="NZ_CP033747.1"/>
</dbReference>
<dbReference type="Pfam" id="PF11745">
    <property type="entry name" value="DUF3304"/>
    <property type="match status" value="1"/>
</dbReference>
<sequence>MNITVRGYFLFLLIGWLLLTTIGCSESSDSNPSSVSGYNYTDYYIDQFIITSQGHELSAGGSNIFPKEAGKLRSESGGSCCIGIPTRWRPNMKLVIKWRRDSRPYDKDRSGDQWLTATTEVPPYGPRTAGFVVHFLSDDRIRIQIRDEKGILPKIDDDDPYIVQGVLDPELNKKRGKGDERHSMA</sequence>
<accession>A0A2S9MGN7</accession>
<comment type="caution">
    <text evidence="1">The sequence shown here is derived from an EMBL/GenBank/DDBJ whole genome shotgun (WGS) entry which is preliminary data.</text>
</comment>
<proteinExistence type="predicted"/>
<dbReference type="PROSITE" id="PS51257">
    <property type="entry name" value="PROKAR_LIPOPROTEIN"/>
    <property type="match status" value="1"/>
</dbReference>
<gene>
    <name evidence="1" type="ORF">C6Q15_22605</name>
</gene>
<evidence type="ECO:0000313" key="1">
    <source>
        <dbReference type="EMBL" id="PRF57543.1"/>
    </source>
</evidence>
<reference evidence="1 2" key="1">
    <citation type="submission" date="2018-03" db="EMBL/GenBank/DDBJ databases">
        <authorList>
            <person name="Keele B.F."/>
        </authorList>
    </citation>
    <scope>NUCLEOTIDE SEQUENCE [LARGE SCALE GENOMIC DNA]</scope>
    <source>
        <strain evidence="1 2">AU19729</strain>
    </source>
</reference>
<organism evidence="1 2">
    <name type="scientific">Burkholderia multivorans</name>
    <dbReference type="NCBI Taxonomy" id="87883"/>
    <lineage>
        <taxon>Bacteria</taxon>
        <taxon>Pseudomonadati</taxon>
        <taxon>Pseudomonadota</taxon>
        <taxon>Betaproteobacteria</taxon>
        <taxon>Burkholderiales</taxon>
        <taxon>Burkholderiaceae</taxon>
        <taxon>Burkholderia</taxon>
        <taxon>Burkholderia cepacia complex</taxon>
    </lineage>
</organism>
<name>A0A2S9MGN7_9BURK</name>